<dbReference type="Pfam" id="PF01161">
    <property type="entry name" value="PBP"/>
    <property type="match status" value="1"/>
</dbReference>
<comment type="caution">
    <text evidence="1">The sequence shown here is derived from an EMBL/GenBank/DDBJ whole genome shotgun (WGS) entry which is preliminary data.</text>
</comment>
<sequence>MSSSADSLTETTIPPWLDVYGGTPNITLQLLFSGQPPISQQLNNGQVLSIAETSAQPAVFLSGSSLDAGCSYTLLTIDPDAHSPSTPILKNVIHWIISNIPGSISPTQDATQVGEVVLRYLEPRAPTFFSAPYGIHRYYNLLFKQAHKHENIQNITTPLSHTFDTRGFIHTYGLEYPVAVTVYRVDVDS</sequence>
<keyword evidence="2" id="KW-1185">Reference proteome</keyword>
<evidence type="ECO:0008006" key="3">
    <source>
        <dbReference type="Google" id="ProtNLM"/>
    </source>
</evidence>
<name>A0A9D4U7Y0_ADICA</name>
<evidence type="ECO:0000313" key="1">
    <source>
        <dbReference type="EMBL" id="KAI5063156.1"/>
    </source>
</evidence>
<dbReference type="AlphaFoldDB" id="A0A9D4U7Y0"/>
<dbReference type="Proteomes" id="UP000886520">
    <property type="component" value="Chromosome 21"/>
</dbReference>
<evidence type="ECO:0000313" key="2">
    <source>
        <dbReference type="Proteomes" id="UP000886520"/>
    </source>
</evidence>
<dbReference type="InterPro" id="IPR008914">
    <property type="entry name" value="PEBP"/>
</dbReference>
<dbReference type="SUPFAM" id="SSF49777">
    <property type="entry name" value="PEBP-like"/>
    <property type="match status" value="1"/>
</dbReference>
<dbReference type="InterPro" id="IPR035810">
    <property type="entry name" value="PEBP_euk"/>
</dbReference>
<accession>A0A9D4U7Y0</accession>
<dbReference type="EMBL" id="JABFUD020000021">
    <property type="protein sequence ID" value="KAI5063156.1"/>
    <property type="molecule type" value="Genomic_DNA"/>
</dbReference>
<dbReference type="Gene3D" id="3.90.280.10">
    <property type="entry name" value="PEBP-like"/>
    <property type="match status" value="1"/>
</dbReference>
<dbReference type="OrthoDB" id="2506647at2759"/>
<dbReference type="PANTHER" id="PTHR11362:SF82">
    <property type="entry name" value="PHOSPHATIDYLETHANOLAMINE-BINDING PROTEIN 4"/>
    <property type="match status" value="1"/>
</dbReference>
<organism evidence="1 2">
    <name type="scientific">Adiantum capillus-veneris</name>
    <name type="common">Maidenhair fern</name>
    <dbReference type="NCBI Taxonomy" id="13818"/>
    <lineage>
        <taxon>Eukaryota</taxon>
        <taxon>Viridiplantae</taxon>
        <taxon>Streptophyta</taxon>
        <taxon>Embryophyta</taxon>
        <taxon>Tracheophyta</taxon>
        <taxon>Polypodiopsida</taxon>
        <taxon>Polypodiidae</taxon>
        <taxon>Polypodiales</taxon>
        <taxon>Pteridineae</taxon>
        <taxon>Pteridaceae</taxon>
        <taxon>Vittarioideae</taxon>
        <taxon>Adiantum</taxon>
    </lineage>
</organism>
<proteinExistence type="predicted"/>
<reference evidence="1" key="1">
    <citation type="submission" date="2021-01" db="EMBL/GenBank/DDBJ databases">
        <title>Adiantum capillus-veneris genome.</title>
        <authorList>
            <person name="Fang Y."/>
            <person name="Liao Q."/>
        </authorList>
    </citation>
    <scope>NUCLEOTIDE SEQUENCE</scope>
    <source>
        <strain evidence="1">H3</strain>
        <tissue evidence="1">Leaf</tissue>
    </source>
</reference>
<dbReference type="CDD" id="cd00866">
    <property type="entry name" value="PEBP_euk"/>
    <property type="match status" value="1"/>
</dbReference>
<protein>
    <recommendedName>
        <fullName evidence="3">PEBP-like protein</fullName>
    </recommendedName>
</protein>
<dbReference type="PANTHER" id="PTHR11362">
    <property type="entry name" value="PHOSPHATIDYLETHANOLAMINE-BINDING PROTEIN"/>
    <property type="match status" value="1"/>
</dbReference>
<dbReference type="InterPro" id="IPR036610">
    <property type="entry name" value="PEBP-like_sf"/>
</dbReference>
<gene>
    <name evidence="1" type="ORF">GOP47_0021703</name>
</gene>